<evidence type="ECO:0000313" key="2">
    <source>
        <dbReference type="EMBL" id="UZX24234.1"/>
    </source>
</evidence>
<protein>
    <recommendedName>
        <fullName evidence="4">Lipoprotein</fullName>
    </recommendedName>
</protein>
<keyword evidence="1" id="KW-0732">Signal</keyword>
<feature type="signal peptide" evidence="1">
    <location>
        <begin position="1"/>
        <end position="28"/>
    </location>
</feature>
<evidence type="ECO:0000256" key="1">
    <source>
        <dbReference type="SAM" id="SignalP"/>
    </source>
</evidence>
<feature type="chain" id="PRO_5046447547" description="Lipoprotein" evidence="1">
    <location>
        <begin position="29"/>
        <end position="292"/>
    </location>
</feature>
<organism evidence="2 3">
    <name type="scientific">Streptomyces tanashiensis</name>
    <dbReference type="NCBI Taxonomy" id="67367"/>
    <lineage>
        <taxon>Bacteria</taxon>
        <taxon>Bacillati</taxon>
        <taxon>Actinomycetota</taxon>
        <taxon>Actinomycetes</taxon>
        <taxon>Kitasatosporales</taxon>
        <taxon>Streptomycetaceae</taxon>
        <taxon>Streptomyces</taxon>
    </lineage>
</organism>
<dbReference type="RefSeq" id="WP_267259610.1">
    <property type="nucleotide sequence ID" value="NZ_CP084204.1"/>
</dbReference>
<dbReference type="GeneID" id="95603283"/>
<name>A0ABY6R5N1_9ACTN</name>
<keyword evidence="3" id="KW-1185">Reference proteome</keyword>
<gene>
    <name evidence="2" type="ORF">LDH80_27595</name>
</gene>
<dbReference type="PROSITE" id="PS51257">
    <property type="entry name" value="PROKAR_LIPOPROTEIN"/>
    <property type="match status" value="1"/>
</dbReference>
<accession>A0ABY6R5N1</accession>
<evidence type="ECO:0000313" key="3">
    <source>
        <dbReference type="Proteomes" id="UP001164506"/>
    </source>
</evidence>
<reference evidence="2" key="1">
    <citation type="submission" date="2021-09" db="EMBL/GenBank/DDBJ databases">
        <title>Complete genome sequence and metabolic characterization of Streptomyces tanashiensis DSM 731 the producer of antibacterial Kalafungin and diverse secondary metabolites.</title>
        <authorList>
            <person name="Abbasi M.N."/>
            <person name="Anwar M.N."/>
            <person name="Alam K."/>
            <person name="Shoaib M."/>
            <person name="Lin Z."/>
            <person name="Hayat M."/>
            <person name="Ali M.I."/>
            <person name="Malik H.M.T."/>
            <person name="Ahmed I."/>
            <person name="Li A."/>
            <person name="Hailong Wang H."/>
            <person name="Zhang Y."/>
        </authorList>
    </citation>
    <scope>NUCLEOTIDE SEQUENCE</scope>
    <source>
        <strain evidence="2">Kala</strain>
    </source>
</reference>
<proteinExistence type="predicted"/>
<evidence type="ECO:0008006" key="4">
    <source>
        <dbReference type="Google" id="ProtNLM"/>
    </source>
</evidence>
<dbReference type="Proteomes" id="UP001164506">
    <property type="component" value="Chromosome"/>
</dbReference>
<dbReference type="EMBL" id="CP084204">
    <property type="protein sequence ID" value="UZX24234.1"/>
    <property type="molecule type" value="Genomic_DNA"/>
</dbReference>
<sequence length="292" mass="30837">MPRPAHHPRRLGAVFLCAALGALVGACAGPSDAPVPAAPQNRPAPVAAVSYGMPEDAASLVLPTTGADTRGTQGLDAFGRLAAAWAVDGCAERLGETVPDSPPPMFTRYHALPDLAFLDAHGFGGDTLVPGAPPATRSTTNTPATPSPRLRNCLTEGRAVGRELFQIYGPLQSAWFAEIAPVDRAPDVRKALAGLGDCLTAHQVNARDESAFLDLVDQRLQAADATAARGLGSVYAACMKPVEAVREPLREKAAVSFRVSHAAEIARVRTELPRKIGELEKRYRIRISFPKA</sequence>